<dbReference type="OrthoDB" id="513524at2"/>
<evidence type="ECO:0000256" key="1">
    <source>
        <dbReference type="SAM" id="MobiDB-lite"/>
    </source>
</evidence>
<feature type="region of interest" description="Disordered" evidence="1">
    <location>
        <begin position="36"/>
        <end position="62"/>
    </location>
</feature>
<dbReference type="Pfam" id="PF11338">
    <property type="entry name" value="DUF3140"/>
    <property type="match status" value="1"/>
</dbReference>
<dbReference type="PANTHER" id="PTHR40630:SF1">
    <property type="entry name" value="DNA-BINDING PROTEIN"/>
    <property type="match status" value="1"/>
</dbReference>
<keyword evidence="2" id="KW-0238">DNA-binding</keyword>
<evidence type="ECO:0000313" key="3">
    <source>
        <dbReference type="Proteomes" id="UP000225740"/>
    </source>
</evidence>
<comment type="caution">
    <text evidence="2">The sequence shown here is derived from an EMBL/GenBank/DDBJ whole genome shotgun (WGS) entry which is preliminary data.</text>
</comment>
<dbReference type="Proteomes" id="UP000225740">
    <property type="component" value="Unassembled WGS sequence"/>
</dbReference>
<keyword evidence="3" id="KW-1185">Reference proteome</keyword>
<dbReference type="EMBL" id="NIZW01000021">
    <property type="protein sequence ID" value="PHQ32933.1"/>
    <property type="molecule type" value="Genomic_DNA"/>
</dbReference>
<name>A0A2G1W1M8_9BACT</name>
<sequence>MEGLIMATSLSEKQEEIYEEFYDLVNMQPKEIENWLETDESRSVGQTKEGDDESVGRQSARKIIEIKRTNKSDLSDEQVDHMQKVCGYIKRHVAQEPDGDVSGTDWCYSLKNWGHDPSK</sequence>
<gene>
    <name evidence="2" type="ORF">CEE69_23430</name>
</gene>
<dbReference type="InterPro" id="IPR021487">
    <property type="entry name" value="DUF3140"/>
</dbReference>
<reference evidence="2 3" key="1">
    <citation type="submission" date="2017-06" db="EMBL/GenBank/DDBJ databases">
        <title>Description of Rhodopirellula bahusiensis sp. nov.</title>
        <authorList>
            <person name="Kizina J."/>
            <person name="Harder J."/>
        </authorList>
    </citation>
    <scope>NUCLEOTIDE SEQUENCE [LARGE SCALE GENOMIC DNA]</scope>
    <source>
        <strain evidence="2 3">SWK21</strain>
    </source>
</reference>
<evidence type="ECO:0000313" key="2">
    <source>
        <dbReference type="EMBL" id="PHQ32933.1"/>
    </source>
</evidence>
<dbReference type="GO" id="GO:0003677">
    <property type="term" value="F:DNA binding"/>
    <property type="evidence" value="ECO:0007669"/>
    <property type="project" value="UniProtKB-KW"/>
</dbReference>
<proteinExistence type="predicted"/>
<dbReference type="AlphaFoldDB" id="A0A2G1W1M8"/>
<protein>
    <submittedName>
        <fullName evidence="2">DNA-binding protein</fullName>
    </submittedName>
</protein>
<accession>A0A2G1W1M8</accession>
<dbReference type="PANTHER" id="PTHR40630">
    <property type="entry name" value="POSSIBLE DNA-BINDING PROTEIN"/>
    <property type="match status" value="1"/>
</dbReference>
<organism evidence="2 3">
    <name type="scientific">Rhodopirellula bahusiensis</name>
    <dbReference type="NCBI Taxonomy" id="2014065"/>
    <lineage>
        <taxon>Bacteria</taxon>
        <taxon>Pseudomonadati</taxon>
        <taxon>Planctomycetota</taxon>
        <taxon>Planctomycetia</taxon>
        <taxon>Pirellulales</taxon>
        <taxon>Pirellulaceae</taxon>
        <taxon>Rhodopirellula</taxon>
    </lineage>
</organism>